<dbReference type="PROSITE" id="PS00297">
    <property type="entry name" value="HSP70_1"/>
    <property type="match status" value="1"/>
</dbReference>
<dbReference type="InterPro" id="IPR029047">
    <property type="entry name" value="HSP70_peptide-bd_sf"/>
</dbReference>
<dbReference type="SUPFAM" id="SSF53067">
    <property type="entry name" value="Actin-like ATPase domain"/>
    <property type="match status" value="2"/>
</dbReference>
<dbReference type="CDD" id="cd24029">
    <property type="entry name" value="ASKHA_NBD_HSP70_DnaK_HscA_HscC"/>
    <property type="match status" value="1"/>
</dbReference>
<organism evidence="8 9">
    <name type="scientific">Micromonospora rubida</name>
    <dbReference type="NCBI Taxonomy" id="2697657"/>
    <lineage>
        <taxon>Bacteria</taxon>
        <taxon>Bacillati</taxon>
        <taxon>Actinomycetota</taxon>
        <taxon>Actinomycetes</taxon>
        <taxon>Micromonosporales</taxon>
        <taxon>Micromonosporaceae</taxon>
        <taxon>Micromonospora</taxon>
    </lineage>
</organism>
<dbReference type="EMBL" id="JBIRPU010000009">
    <property type="protein sequence ID" value="MFI0794023.1"/>
    <property type="molecule type" value="Genomic_DNA"/>
</dbReference>
<dbReference type="InterPro" id="IPR018181">
    <property type="entry name" value="Heat_shock_70_CS"/>
</dbReference>
<keyword evidence="4 7" id="KW-0067">ATP-binding</keyword>
<evidence type="ECO:0000313" key="9">
    <source>
        <dbReference type="Proteomes" id="UP001611075"/>
    </source>
</evidence>
<keyword evidence="3 7" id="KW-0547">Nucleotide-binding</keyword>
<dbReference type="Gene3D" id="3.30.420.40">
    <property type="match status" value="2"/>
</dbReference>
<evidence type="ECO:0000256" key="6">
    <source>
        <dbReference type="ARBA" id="ARBA00023186"/>
    </source>
</evidence>
<name>A0ABW7SK27_9ACTN</name>
<dbReference type="PANTHER" id="PTHR19375">
    <property type="entry name" value="HEAT SHOCK PROTEIN 70KDA"/>
    <property type="match status" value="1"/>
</dbReference>
<evidence type="ECO:0000256" key="7">
    <source>
        <dbReference type="RuleBase" id="RU003322"/>
    </source>
</evidence>
<accession>A0ABW7SK27</accession>
<protein>
    <submittedName>
        <fullName evidence="8">Hsp70 family protein</fullName>
    </submittedName>
</protein>
<dbReference type="RefSeq" id="WP_396679966.1">
    <property type="nucleotide sequence ID" value="NZ_JBIRPU010000009.1"/>
</dbReference>
<dbReference type="Pfam" id="PF00012">
    <property type="entry name" value="HSP70"/>
    <property type="match status" value="2"/>
</dbReference>
<dbReference type="SUPFAM" id="SSF100920">
    <property type="entry name" value="Heat shock protein 70kD (HSP70), peptide-binding domain"/>
    <property type="match status" value="1"/>
</dbReference>
<dbReference type="InterPro" id="IPR013126">
    <property type="entry name" value="Hsp_70_fam"/>
</dbReference>
<dbReference type="Gene3D" id="3.90.640.10">
    <property type="entry name" value="Actin, Chain A, domain 4"/>
    <property type="match status" value="1"/>
</dbReference>
<dbReference type="PROSITE" id="PS00329">
    <property type="entry name" value="HSP70_2"/>
    <property type="match status" value="1"/>
</dbReference>
<keyword evidence="6" id="KW-0143">Chaperone</keyword>
<evidence type="ECO:0000256" key="3">
    <source>
        <dbReference type="ARBA" id="ARBA00022741"/>
    </source>
</evidence>
<dbReference type="PRINTS" id="PR00301">
    <property type="entry name" value="HEATSHOCK70"/>
</dbReference>
<sequence length="556" mass="60403">MSDENLTFFGIDLGTTYSVVSYIDETGRPAVVRNVITNNETTPSVVYFEEGAGEVVVGEAAKHVSRLYPSRVVERVKRSMGREAQWEFDGTTYTPESISALILKQLAQDAEYYTKRPVRQVVITVPAYFGLLERDATRNAGRIAGLDVVEVVPEPVAAALQYDLDGETTRTVLVYDLGGGTFDTTVIRIDADAVEVLCTDGDQQLGGADWDARLVQYLVDEFVGHAGPADDPTLDEEFMQDLALTAEEVKRQLSTVMSRRVPMRYAGASTSVEATRETFEDVTRDLLDRTVEYTERTLHTLGDKLGIADPATAIDEVLLVGGSSKMPAVARRLAEKWGWTPRLHDPDLAVAKGAARFALSRALWAWDGQGAAPTAEEKQQRASALALALGMDEESLTASANRRIVTVLPKSFGVKLQDTSLPDWRSQPEKMYVEHLIHANEALPIEGRELDARTIEDGQTAVRIEIYEQAGAAESPDLAANKPVDRGAGVIGGLPPLPRHSPVAISMGVSVGGELRLHAVEPGSGQELTIEVQVSVLSEDEVHQAREVVAALTVRG</sequence>
<dbReference type="Gene3D" id="2.60.34.10">
    <property type="entry name" value="Substrate Binding Domain Of DNAk, Chain A, domain 1"/>
    <property type="match status" value="1"/>
</dbReference>
<evidence type="ECO:0000256" key="5">
    <source>
        <dbReference type="ARBA" id="ARBA00023016"/>
    </source>
</evidence>
<dbReference type="PROSITE" id="PS01036">
    <property type="entry name" value="HSP70_3"/>
    <property type="match status" value="1"/>
</dbReference>
<evidence type="ECO:0000256" key="1">
    <source>
        <dbReference type="ARBA" id="ARBA00007381"/>
    </source>
</evidence>
<dbReference type="Proteomes" id="UP001611075">
    <property type="component" value="Unassembled WGS sequence"/>
</dbReference>
<comment type="similarity">
    <text evidence="1 7">Belongs to the heat shock protein 70 family.</text>
</comment>
<keyword evidence="5" id="KW-0346">Stress response</keyword>
<dbReference type="InterPro" id="IPR043129">
    <property type="entry name" value="ATPase_NBD"/>
</dbReference>
<evidence type="ECO:0000256" key="4">
    <source>
        <dbReference type="ARBA" id="ARBA00022840"/>
    </source>
</evidence>
<comment type="caution">
    <text evidence="8">The sequence shown here is derived from an EMBL/GenBank/DDBJ whole genome shotgun (WGS) entry which is preliminary data.</text>
</comment>
<gene>
    <name evidence="8" type="ORF">ACH4OY_15230</name>
</gene>
<keyword evidence="2" id="KW-0597">Phosphoprotein</keyword>
<evidence type="ECO:0000256" key="2">
    <source>
        <dbReference type="ARBA" id="ARBA00022553"/>
    </source>
</evidence>
<proteinExistence type="inferred from homology"/>
<reference evidence="8 9" key="1">
    <citation type="submission" date="2024-10" db="EMBL/GenBank/DDBJ databases">
        <title>The Natural Products Discovery Center: Release of the First 8490 Sequenced Strains for Exploring Actinobacteria Biosynthetic Diversity.</title>
        <authorList>
            <person name="Kalkreuter E."/>
            <person name="Kautsar S.A."/>
            <person name="Yang D."/>
            <person name="Bader C.D."/>
            <person name="Teijaro C.N."/>
            <person name="Fluegel L."/>
            <person name="Davis C.M."/>
            <person name="Simpson J.R."/>
            <person name="Lauterbach L."/>
            <person name="Steele A.D."/>
            <person name="Gui C."/>
            <person name="Meng S."/>
            <person name="Li G."/>
            <person name="Viehrig K."/>
            <person name="Ye F."/>
            <person name="Su P."/>
            <person name="Kiefer A.F."/>
            <person name="Nichols A."/>
            <person name="Cepeda A.J."/>
            <person name="Yan W."/>
            <person name="Fan B."/>
            <person name="Jiang Y."/>
            <person name="Adhikari A."/>
            <person name="Zheng C.-J."/>
            <person name="Schuster L."/>
            <person name="Cowan T.M."/>
            <person name="Smanski M.J."/>
            <person name="Chevrette M.G."/>
            <person name="De Carvalho L.P.S."/>
            <person name="Shen B."/>
        </authorList>
    </citation>
    <scope>NUCLEOTIDE SEQUENCE [LARGE SCALE GENOMIC DNA]</scope>
    <source>
        <strain evidence="8 9">NPDC021253</strain>
    </source>
</reference>
<evidence type="ECO:0000313" key="8">
    <source>
        <dbReference type="EMBL" id="MFI0794023.1"/>
    </source>
</evidence>
<keyword evidence="9" id="KW-1185">Reference proteome</keyword>